<dbReference type="InterPro" id="IPR018247">
    <property type="entry name" value="EF_Hand_1_Ca_BS"/>
</dbReference>
<dbReference type="PROSITE" id="PS00018">
    <property type="entry name" value="EF_HAND_1"/>
    <property type="match status" value="3"/>
</dbReference>
<reference evidence="5" key="1">
    <citation type="submission" date="2025-08" db="UniProtKB">
        <authorList>
            <consortium name="RefSeq"/>
        </authorList>
    </citation>
    <scope>IDENTIFICATION</scope>
    <source>
        <tissue evidence="5">Testes</tissue>
    </source>
</reference>
<feature type="domain" description="EF-hand" evidence="3">
    <location>
        <begin position="10"/>
        <end position="45"/>
    </location>
</feature>
<accession>A0ABM0MCX6</accession>
<proteinExistence type="predicted"/>
<feature type="non-terminal residue" evidence="5">
    <location>
        <position position="1"/>
    </location>
</feature>
<gene>
    <name evidence="5" type="primary">LOC102804667</name>
</gene>
<keyword evidence="2" id="KW-0106">Calcium</keyword>
<dbReference type="GeneID" id="102804667"/>
<feature type="domain" description="EF-hand" evidence="3">
    <location>
        <begin position="101"/>
        <end position="136"/>
    </location>
</feature>
<evidence type="ECO:0000256" key="2">
    <source>
        <dbReference type="ARBA" id="ARBA00022837"/>
    </source>
</evidence>
<dbReference type="PANTHER" id="PTHR23050">
    <property type="entry name" value="CALCIUM BINDING PROTEIN"/>
    <property type="match status" value="1"/>
</dbReference>
<dbReference type="Pfam" id="PF13499">
    <property type="entry name" value="EF-hand_7"/>
    <property type="match status" value="2"/>
</dbReference>
<protein>
    <submittedName>
        <fullName evidence="5">Calmodulin-like</fullName>
    </submittedName>
</protein>
<dbReference type="SUPFAM" id="SSF47473">
    <property type="entry name" value="EF-hand"/>
    <property type="match status" value="1"/>
</dbReference>
<dbReference type="RefSeq" id="XP_006817867.1">
    <property type="nucleotide sequence ID" value="XM_006817804.1"/>
</dbReference>
<evidence type="ECO:0000313" key="5">
    <source>
        <dbReference type="RefSeq" id="XP_006817867.1"/>
    </source>
</evidence>
<dbReference type="InterPro" id="IPR002048">
    <property type="entry name" value="EF_hand_dom"/>
</dbReference>
<sequence length="160" mass="17870">VTQQQTSDGMAHSKVKAVFNQFDLDGDGVITIKELTEGLKRMNIASTPEEVYMFMREVDLDGDGKIDFNEFTIYYVGKQQQKLKQQTATDCLFGKEGGKCPSVTELRTRFAELDADGNGFITLDELKAALINKKGSCTDEEVYKLMREADEDGDGKISFD</sequence>
<evidence type="ECO:0000256" key="1">
    <source>
        <dbReference type="ARBA" id="ARBA00022737"/>
    </source>
</evidence>
<dbReference type="Proteomes" id="UP000694865">
    <property type="component" value="Unplaced"/>
</dbReference>
<dbReference type="PROSITE" id="PS50222">
    <property type="entry name" value="EF_HAND_2"/>
    <property type="match status" value="4"/>
</dbReference>
<feature type="domain" description="EF-hand" evidence="3">
    <location>
        <begin position="46"/>
        <end position="81"/>
    </location>
</feature>
<dbReference type="InterPro" id="IPR011992">
    <property type="entry name" value="EF-hand-dom_pair"/>
</dbReference>
<name>A0ABM0MCX6_SACKO</name>
<dbReference type="Gene3D" id="1.10.238.10">
    <property type="entry name" value="EF-hand"/>
    <property type="match status" value="2"/>
</dbReference>
<feature type="domain" description="EF-hand" evidence="3">
    <location>
        <begin position="137"/>
        <end position="160"/>
    </location>
</feature>
<dbReference type="SMART" id="SM00054">
    <property type="entry name" value="EFh"/>
    <property type="match status" value="4"/>
</dbReference>
<keyword evidence="4" id="KW-1185">Reference proteome</keyword>
<organism evidence="4 5">
    <name type="scientific">Saccoglossus kowalevskii</name>
    <name type="common">Acorn worm</name>
    <dbReference type="NCBI Taxonomy" id="10224"/>
    <lineage>
        <taxon>Eukaryota</taxon>
        <taxon>Metazoa</taxon>
        <taxon>Hemichordata</taxon>
        <taxon>Enteropneusta</taxon>
        <taxon>Harrimaniidae</taxon>
        <taxon>Saccoglossus</taxon>
    </lineage>
</organism>
<evidence type="ECO:0000259" key="3">
    <source>
        <dbReference type="PROSITE" id="PS50222"/>
    </source>
</evidence>
<keyword evidence="1" id="KW-0677">Repeat</keyword>
<dbReference type="CDD" id="cd00051">
    <property type="entry name" value="EFh"/>
    <property type="match status" value="2"/>
</dbReference>
<feature type="non-terminal residue" evidence="5">
    <location>
        <position position="160"/>
    </location>
</feature>
<dbReference type="InterPro" id="IPR050145">
    <property type="entry name" value="Centrin_CML-like"/>
</dbReference>
<evidence type="ECO:0000313" key="4">
    <source>
        <dbReference type="Proteomes" id="UP000694865"/>
    </source>
</evidence>